<feature type="region of interest" description="Disordered" evidence="1">
    <location>
        <begin position="1"/>
        <end position="83"/>
    </location>
</feature>
<comment type="caution">
    <text evidence="2">The sequence shown here is derived from an EMBL/GenBank/DDBJ whole genome shotgun (WGS) entry which is preliminary data.</text>
</comment>
<dbReference type="EMBL" id="JANPWB010000010">
    <property type="protein sequence ID" value="KAJ1134030.1"/>
    <property type="molecule type" value="Genomic_DNA"/>
</dbReference>
<protein>
    <submittedName>
        <fullName evidence="2">Uncharacterized protein</fullName>
    </submittedName>
</protein>
<feature type="compositionally biased region" description="Polar residues" evidence="1">
    <location>
        <begin position="8"/>
        <end position="24"/>
    </location>
</feature>
<accession>A0AAV7Q7I5</accession>
<keyword evidence="3" id="KW-1185">Reference proteome</keyword>
<dbReference type="Proteomes" id="UP001066276">
    <property type="component" value="Chromosome 6"/>
</dbReference>
<dbReference type="AlphaFoldDB" id="A0AAV7Q7I5"/>
<evidence type="ECO:0000313" key="3">
    <source>
        <dbReference type="Proteomes" id="UP001066276"/>
    </source>
</evidence>
<organism evidence="2 3">
    <name type="scientific">Pleurodeles waltl</name>
    <name type="common">Iberian ribbed newt</name>
    <dbReference type="NCBI Taxonomy" id="8319"/>
    <lineage>
        <taxon>Eukaryota</taxon>
        <taxon>Metazoa</taxon>
        <taxon>Chordata</taxon>
        <taxon>Craniata</taxon>
        <taxon>Vertebrata</taxon>
        <taxon>Euteleostomi</taxon>
        <taxon>Amphibia</taxon>
        <taxon>Batrachia</taxon>
        <taxon>Caudata</taxon>
        <taxon>Salamandroidea</taxon>
        <taxon>Salamandridae</taxon>
        <taxon>Pleurodelinae</taxon>
        <taxon>Pleurodeles</taxon>
    </lineage>
</organism>
<proteinExistence type="predicted"/>
<gene>
    <name evidence="2" type="ORF">NDU88_000496</name>
</gene>
<feature type="compositionally biased region" description="Polar residues" evidence="1">
    <location>
        <begin position="40"/>
        <end position="64"/>
    </location>
</feature>
<evidence type="ECO:0000256" key="1">
    <source>
        <dbReference type="SAM" id="MobiDB-lite"/>
    </source>
</evidence>
<sequence>MWGVGPTPVNQACSHQTPGNQTFSKLDLSRTGPHLDRSRLLQNRYSPRTGSSSELDVSGSQQAPYKTRAPLNWTTPEPGCFRT</sequence>
<reference evidence="2" key="1">
    <citation type="journal article" date="2022" name="bioRxiv">
        <title>Sequencing and chromosome-scale assembly of the giantPleurodeles waltlgenome.</title>
        <authorList>
            <person name="Brown T."/>
            <person name="Elewa A."/>
            <person name="Iarovenko S."/>
            <person name="Subramanian E."/>
            <person name="Araus A.J."/>
            <person name="Petzold A."/>
            <person name="Susuki M."/>
            <person name="Suzuki K.-i.T."/>
            <person name="Hayashi T."/>
            <person name="Toyoda A."/>
            <person name="Oliveira C."/>
            <person name="Osipova E."/>
            <person name="Leigh N.D."/>
            <person name="Simon A."/>
            <person name="Yun M.H."/>
        </authorList>
    </citation>
    <scope>NUCLEOTIDE SEQUENCE</scope>
    <source>
        <strain evidence="2">20211129_DDA</strain>
        <tissue evidence="2">Liver</tissue>
    </source>
</reference>
<evidence type="ECO:0000313" key="2">
    <source>
        <dbReference type="EMBL" id="KAJ1134030.1"/>
    </source>
</evidence>
<name>A0AAV7Q7I5_PLEWA</name>